<evidence type="ECO:0000313" key="2">
    <source>
        <dbReference type="EMBL" id="MDC8771054.1"/>
    </source>
</evidence>
<gene>
    <name evidence="2" type="ORF">PRZ03_05675</name>
</gene>
<comment type="caution">
    <text evidence="2">The sequence shown here is derived from an EMBL/GenBank/DDBJ whole genome shotgun (WGS) entry which is preliminary data.</text>
</comment>
<reference evidence="2 3" key="1">
    <citation type="submission" date="2022-10" db="EMBL/GenBank/DDBJ databases">
        <title>Paucibacter sp. hw1 Genome sequencing.</title>
        <authorList>
            <person name="Park S."/>
        </authorList>
    </citation>
    <scope>NUCLEOTIDE SEQUENCE [LARGE SCALE GENOMIC DNA]</scope>
    <source>
        <strain evidence="3">hw1</strain>
    </source>
</reference>
<sequence>MDLANTALVNNAGSASPGSVQGSAQMMVLKKAINLQAQGVMDLLGSLPPTPAQPALATSGSLGTRLNTYA</sequence>
<evidence type="ECO:0000256" key="1">
    <source>
        <dbReference type="SAM" id="MobiDB-lite"/>
    </source>
</evidence>
<dbReference type="RefSeq" id="WP_273599410.1">
    <property type="nucleotide sequence ID" value="NZ_JAQQXT010000003.1"/>
</dbReference>
<dbReference type="Pfam" id="PF14070">
    <property type="entry name" value="YjfB_motility"/>
    <property type="match status" value="1"/>
</dbReference>
<dbReference type="EMBL" id="JAQQXT010000003">
    <property type="protein sequence ID" value="MDC8771054.1"/>
    <property type="molecule type" value="Genomic_DNA"/>
</dbReference>
<feature type="region of interest" description="Disordered" evidence="1">
    <location>
        <begin position="1"/>
        <end position="20"/>
    </location>
</feature>
<name>A0ABT5KAT7_9BURK</name>
<dbReference type="Proteomes" id="UP001221189">
    <property type="component" value="Unassembled WGS sequence"/>
</dbReference>
<accession>A0ABT5KAT7</accession>
<organism evidence="2 3">
    <name type="scientific">Roseateles albus</name>
    <dbReference type="NCBI Taxonomy" id="2987525"/>
    <lineage>
        <taxon>Bacteria</taxon>
        <taxon>Pseudomonadati</taxon>
        <taxon>Pseudomonadota</taxon>
        <taxon>Betaproteobacteria</taxon>
        <taxon>Burkholderiales</taxon>
        <taxon>Sphaerotilaceae</taxon>
        <taxon>Roseateles</taxon>
    </lineage>
</organism>
<keyword evidence="3" id="KW-1185">Reference proteome</keyword>
<feature type="compositionally biased region" description="Polar residues" evidence="1">
    <location>
        <begin position="7"/>
        <end position="20"/>
    </location>
</feature>
<evidence type="ECO:0000313" key="3">
    <source>
        <dbReference type="Proteomes" id="UP001221189"/>
    </source>
</evidence>
<protein>
    <submittedName>
        <fullName evidence="2">Motility protein</fullName>
    </submittedName>
</protein>
<dbReference type="InterPro" id="IPR025906">
    <property type="entry name" value="YjfB_motility"/>
</dbReference>
<proteinExistence type="predicted"/>